<evidence type="ECO:0000313" key="1">
    <source>
        <dbReference type="EMBL" id="NTC30733.1"/>
    </source>
</evidence>
<sequence>MSIANFQQLVSYVQDYSLRSDAPIPLLIGLLESDIRPLLTVWRAETSTDINIPSATKTITLPTDYVEMRAIFVDGKVAKPISIFDDKIYHNEITYYKMGNQLVFNSIGEIKVASLVYYATIPSLTSTQTSNWLLSAFPNVYLFGTLAKLYHWARDEEGKAAAQQELATALQQLTEDDKKHIRINNPIPREVTQW</sequence>
<gene>
    <name evidence="1" type="ORF">G6M46_21620</name>
</gene>
<organism evidence="1 2">
    <name type="scientific">Agrobacterium tumefaciens</name>
    <dbReference type="NCBI Taxonomy" id="358"/>
    <lineage>
        <taxon>Bacteria</taxon>
        <taxon>Pseudomonadati</taxon>
        <taxon>Pseudomonadota</taxon>
        <taxon>Alphaproteobacteria</taxon>
        <taxon>Hyphomicrobiales</taxon>
        <taxon>Rhizobiaceae</taxon>
        <taxon>Rhizobium/Agrobacterium group</taxon>
        <taxon>Agrobacterium</taxon>
        <taxon>Agrobacterium tumefaciens complex</taxon>
    </lineage>
</organism>
<protein>
    <submittedName>
        <fullName evidence="1">Uncharacterized protein</fullName>
    </submittedName>
</protein>
<dbReference type="EMBL" id="JAAMAY010000030">
    <property type="protein sequence ID" value="NTC30733.1"/>
    <property type="molecule type" value="Genomic_DNA"/>
</dbReference>
<dbReference type="Proteomes" id="UP000702952">
    <property type="component" value="Unassembled WGS sequence"/>
</dbReference>
<accession>A0AA44JBM2</accession>
<proteinExistence type="predicted"/>
<evidence type="ECO:0000313" key="2">
    <source>
        <dbReference type="Proteomes" id="UP000702952"/>
    </source>
</evidence>
<reference evidence="1" key="1">
    <citation type="journal article" date="2020" name="Science">
        <title>Unexpected conservation and global transmission of agrobacterial virulence plasmids.</title>
        <authorList>
            <person name="Weisberg A.J."/>
            <person name="Davis E.W. 2nd"/>
            <person name="Tabima J."/>
            <person name="Belcher M.S."/>
            <person name="Miller M."/>
            <person name="Kuo C.H."/>
            <person name="Loper J.E."/>
            <person name="Grunwald N.J."/>
            <person name="Putnam M.L."/>
            <person name="Chang J.H."/>
        </authorList>
    </citation>
    <scope>NUCLEOTIDE SEQUENCE</scope>
    <source>
        <strain evidence="1">17-1853-1a</strain>
    </source>
</reference>
<dbReference type="AlphaFoldDB" id="A0AA44JBM2"/>
<name>A0AA44JBM2_AGRTU</name>
<comment type="caution">
    <text evidence="1">The sequence shown here is derived from an EMBL/GenBank/DDBJ whole genome shotgun (WGS) entry which is preliminary data.</text>
</comment>
<dbReference type="Pfam" id="PF24175">
    <property type="entry name" value="SU10_adaptor"/>
    <property type="match status" value="1"/>
</dbReference>
<dbReference type="InterPro" id="IPR056209">
    <property type="entry name" value="SU10_adaptor"/>
</dbReference>
<dbReference type="RefSeq" id="WP_174019222.1">
    <property type="nucleotide sequence ID" value="NZ_JAAMAW010000015.1"/>
</dbReference>